<dbReference type="NCBIfam" id="TIGR01549">
    <property type="entry name" value="HAD-SF-IA-v1"/>
    <property type="match status" value="1"/>
</dbReference>
<evidence type="ECO:0000313" key="6">
    <source>
        <dbReference type="Proteomes" id="UP000202485"/>
    </source>
</evidence>
<dbReference type="PANTHER" id="PTHR43434">
    <property type="entry name" value="PHOSPHOGLYCOLATE PHOSPHATASE"/>
    <property type="match status" value="1"/>
</dbReference>
<proteinExistence type="inferred from homology"/>
<dbReference type="GO" id="GO:0005829">
    <property type="term" value="C:cytosol"/>
    <property type="evidence" value="ECO:0007669"/>
    <property type="project" value="TreeGrafter"/>
</dbReference>
<dbReference type="GO" id="GO:0008967">
    <property type="term" value="F:phosphoglycolate phosphatase activity"/>
    <property type="evidence" value="ECO:0007669"/>
    <property type="project" value="UniProtKB-EC"/>
</dbReference>
<dbReference type="NCBIfam" id="TIGR01509">
    <property type="entry name" value="HAD-SF-IA-v3"/>
    <property type="match status" value="1"/>
</dbReference>
<dbReference type="Gene3D" id="1.10.150.240">
    <property type="entry name" value="Putative phosphatase, domain 2"/>
    <property type="match status" value="1"/>
</dbReference>
<dbReference type="SUPFAM" id="SSF56784">
    <property type="entry name" value="HAD-like"/>
    <property type="match status" value="1"/>
</dbReference>
<dbReference type="EMBL" id="FXYG01000004">
    <property type="protein sequence ID" value="SMX48473.1"/>
    <property type="molecule type" value="Genomic_DNA"/>
</dbReference>
<organism evidence="5 6">
    <name type="scientific">Ruegeria arenilitoris</name>
    <dbReference type="NCBI Taxonomy" id="1173585"/>
    <lineage>
        <taxon>Bacteria</taxon>
        <taxon>Pseudomonadati</taxon>
        <taxon>Pseudomonadota</taxon>
        <taxon>Alphaproteobacteria</taxon>
        <taxon>Rhodobacterales</taxon>
        <taxon>Roseobacteraceae</taxon>
        <taxon>Ruegeria</taxon>
    </lineage>
</organism>
<dbReference type="SFLD" id="SFLDS00003">
    <property type="entry name" value="Haloacid_Dehalogenase"/>
    <property type="match status" value="1"/>
</dbReference>
<evidence type="ECO:0000256" key="4">
    <source>
        <dbReference type="ARBA" id="ARBA00013078"/>
    </source>
</evidence>
<dbReference type="InterPro" id="IPR050155">
    <property type="entry name" value="HAD-like_hydrolase_sf"/>
</dbReference>
<dbReference type="InterPro" id="IPR036412">
    <property type="entry name" value="HAD-like_sf"/>
</dbReference>
<protein>
    <recommendedName>
        <fullName evidence="4">phosphoglycolate phosphatase</fullName>
        <ecNumber evidence="4">3.1.3.18</ecNumber>
    </recommendedName>
</protein>
<dbReference type="GO" id="GO:0006281">
    <property type="term" value="P:DNA repair"/>
    <property type="evidence" value="ECO:0007669"/>
    <property type="project" value="TreeGrafter"/>
</dbReference>
<dbReference type="AlphaFoldDB" id="A0A238L069"/>
<dbReference type="InterPro" id="IPR006439">
    <property type="entry name" value="HAD-SF_hydro_IA"/>
</dbReference>
<evidence type="ECO:0000256" key="3">
    <source>
        <dbReference type="ARBA" id="ARBA00006171"/>
    </source>
</evidence>
<keyword evidence="5" id="KW-0378">Hydrolase</keyword>
<comment type="pathway">
    <text evidence="2">Organic acid metabolism; glycolate biosynthesis; glycolate from 2-phosphoglycolate: step 1/1.</text>
</comment>
<dbReference type="Pfam" id="PF00702">
    <property type="entry name" value="Hydrolase"/>
    <property type="match status" value="1"/>
</dbReference>
<evidence type="ECO:0000256" key="2">
    <source>
        <dbReference type="ARBA" id="ARBA00004818"/>
    </source>
</evidence>
<gene>
    <name evidence="5" type="primary">gph_3</name>
    <name evidence="5" type="ORF">RUA8715_03482</name>
</gene>
<reference evidence="6" key="1">
    <citation type="submission" date="2017-05" db="EMBL/GenBank/DDBJ databases">
        <authorList>
            <person name="Rodrigo-Torres L."/>
            <person name="Arahal R. D."/>
            <person name="Lucena T."/>
        </authorList>
    </citation>
    <scope>NUCLEOTIDE SEQUENCE [LARGE SCALE GENOMIC DNA]</scope>
    <source>
        <strain evidence="6">CECT 8715</strain>
    </source>
</reference>
<dbReference type="InterPro" id="IPR023214">
    <property type="entry name" value="HAD_sf"/>
</dbReference>
<dbReference type="OrthoDB" id="9797743at2"/>
<dbReference type="PRINTS" id="PR00413">
    <property type="entry name" value="HADHALOGNASE"/>
</dbReference>
<dbReference type="InterPro" id="IPR023198">
    <property type="entry name" value="PGP-like_dom2"/>
</dbReference>
<dbReference type="Proteomes" id="UP000202485">
    <property type="component" value="Unassembled WGS sequence"/>
</dbReference>
<dbReference type="SFLD" id="SFLDG01129">
    <property type="entry name" value="C1.5:_HAD__Beta-PGM__Phosphata"/>
    <property type="match status" value="1"/>
</dbReference>
<accession>A0A238L069</accession>
<keyword evidence="6" id="KW-1185">Reference proteome</keyword>
<comment type="similarity">
    <text evidence="3">Belongs to the HAD-like hydrolase superfamily. CbbY/CbbZ/Gph/YieH family.</text>
</comment>
<comment type="catalytic activity">
    <reaction evidence="1">
        <text>2-phosphoglycolate + H2O = glycolate + phosphate</text>
        <dbReference type="Rhea" id="RHEA:14369"/>
        <dbReference type="ChEBI" id="CHEBI:15377"/>
        <dbReference type="ChEBI" id="CHEBI:29805"/>
        <dbReference type="ChEBI" id="CHEBI:43474"/>
        <dbReference type="ChEBI" id="CHEBI:58033"/>
        <dbReference type="EC" id="3.1.3.18"/>
    </reaction>
</comment>
<evidence type="ECO:0000313" key="5">
    <source>
        <dbReference type="EMBL" id="SMX48473.1"/>
    </source>
</evidence>
<dbReference type="EC" id="3.1.3.18" evidence="4"/>
<sequence>MSIDALVFDKDGTLFDFAATWGAFGKAVLLRLSEGDNARASVLGKSIGFDFATETYSEDSIVIAGTVDEVADALFPDLDGWSREDLIQTLNAASAHAPQVEAVALEPFLQSLKDAGKKLGVATNDGEMPAKRHLASVGIEAYFDFIAGYDSGHGFKPGPGQLLAFAQHVGVPPDRIAMVGDSLHDLEAGRAAGMTTIGVLTGLARVDDLAPMADVVLPDISHIPGWLNIR</sequence>
<dbReference type="RefSeq" id="WP_093965075.1">
    <property type="nucleotide sequence ID" value="NZ_FXYG01000004.1"/>
</dbReference>
<dbReference type="PANTHER" id="PTHR43434:SF1">
    <property type="entry name" value="PHOSPHOGLYCOLATE PHOSPHATASE"/>
    <property type="match status" value="1"/>
</dbReference>
<dbReference type="Gene3D" id="3.40.50.1000">
    <property type="entry name" value="HAD superfamily/HAD-like"/>
    <property type="match status" value="1"/>
</dbReference>
<evidence type="ECO:0000256" key="1">
    <source>
        <dbReference type="ARBA" id="ARBA00000830"/>
    </source>
</evidence>
<name>A0A238L069_9RHOB</name>